<protein>
    <recommendedName>
        <fullName evidence="4">Zinc ribbon domain-containing protein</fullName>
    </recommendedName>
</protein>
<feature type="compositionally biased region" description="Pro residues" evidence="1">
    <location>
        <begin position="93"/>
        <end position="103"/>
    </location>
</feature>
<dbReference type="Proteomes" id="UP000887222">
    <property type="component" value="Unassembled WGS sequence"/>
</dbReference>
<dbReference type="EMBL" id="BPMK01000004">
    <property type="protein sequence ID" value="GIZ51113.1"/>
    <property type="molecule type" value="Genomic_DNA"/>
</dbReference>
<dbReference type="RefSeq" id="WP_220807287.1">
    <property type="nucleotide sequence ID" value="NZ_BPMK01000004.1"/>
</dbReference>
<gene>
    <name evidence="2" type="ORF">NCCP691_11270</name>
</gene>
<evidence type="ECO:0000313" key="2">
    <source>
        <dbReference type="EMBL" id="GIZ51113.1"/>
    </source>
</evidence>
<accession>A0ABQ4Q1P7</accession>
<evidence type="ECO:0000313" key="3">
    <source>
        <dbReference type="Proteomes" id="UP000887222"/>
    </source>
</evidence>
<sequence length="415" mass="44764">MDEAVNYRCISETCGRAFPRAASYCPYCGTNQSAQSAPRDAAKPPAQEQAKPTTPVAPVVEAPAVATFEAVKPPQRKRRAGPPPVERTVETPAPVPTPAPENPAPSTAGPTLPETSEKKRGKKSKWPWVLASVVIGLYWLGSVGNETKLEEQSKAAVAFASECKIDAAKATLAEMQNANATDEQMQKARQAIGQYGPECAKRQKREQAWGEAKKAVEDAISTGAFDKAESRLAAFIRRWDEDADTRELREQIQAGNAARLLNEAQACLESGNAICVQQRLSALEKRERPELADRILAMKETLATQQQKAAEPPPVATPTPAPAAIATPPSIAAPAPVTAPSSMPAPTPAANPNAVFIDSLLRDGEAALAAQRYREAMTNANNVLRLEHDNRRARSLLERARSAEFRALQEETIIR</sequence>
<feature type="compositionally biased region" description="Low complexity" evidence="1">
    <location>
        <begin position="43"/>
        <end position="71"/>
    </location>
</feature>
<reference evidence="2 3" key="1">
    <citation type="journal article" date="2022" name="Int. J. Syst. Evol. Microbiol.">
        <title>Noviherbaspirillum aridicola sp. nov., isolated from an arid soil in Pakistan.</title>
        <authorList>
            <person name="Khan I.U."/>
            <person name="Saqib M."/>
            <person name="Amin A."/>
            <person name="Hussain F."/>
            <person name="Li L."/>
            <person name="Liu Y.H."/>
            <person name="Fang B.Z."/>
            <person name="Ahmed I."/>
            <person name="Li W.J."/>
        </authorList>
    </citation>
    <scope>NUCLEOTIDE SEQUENCE [LARGE SCALE GENOMIC DNA]</scope>
    <source>
        <strain evidence="2 3">NCCP-691</strain>
    </source>
</reference>
<organism evidence="2 3">
    <name type="scientific">Noviherbaspirillum aridicola</name>
    <dbReference type="NCBI Taxonomy" id="2849687"/>
    <lineage>
        <taxon>Bacteria</taxon>
        <taxon>Pseudomonadati</taxon>
        <taxon>Pseudomonadota</taxon>
        <taxon>Betaproteobacteria</taxon>
        <taxon>Burkholderiales</taxon>
        <taxon>Oxalobacteraceae</taxon>
        <taxon>Noviherbaspirillum</taxon>
    </lineage>
</organism>
<feature type="region of interest" description="Disordered" evidence="1">
    <location>
        <begin position="303"/>
        <end position="329"/>
    </location>
</feature>
<evidence type="ECO:0008006" key="4">
    <source>
        <dbReference type="Google" id="ProtNLM"/>
    </source>
</evidence>
<feature type="compositionally biased region" description="Pro residues" evidence="1">
    <location>
        <begin position="311"/>
        <end position="321"/>
    </location>
</feature>
<proteinExistence type="predicted"/>
<name>A0ABQ4Q1P7_9BURK</name>
<keyword evidence="3" id="KW-1185">Reference proteome</keyword>
<feature type="region of interest" description="Disordered" evidence="1">
    <location>
        <begin position="31"/>
        <end position="123"/>
    </location>
</feature>
<comment type="caution">
    <text evidence="2">The sequence shown here is derived from an EMBL/GenBank/DDBJ whole genome shotgun (WGS) entry which is preliminary data.</text>
</comment>
<evidence type="ECO:0000256" key="1">
    <source>
        <dbReference type="SAM" id="MobiDB-lite"/>
    </source>
</evidence>